<proteinExistence type="predicted"/>
<gene>
    <name evidence="1" type="ORF">F3Y22_tig00113721pilonHSYRG00145</name>
</gene>
<protein>
    <submittedName>
        <fullName evidence="1">Late embryoproteinsis abundant hydroxyproline-rich glycoprotein family</fullName>
    </submittedName>
</protein>
<accession>A0A6A2WNK4</accession>
<dbReference type="EMBL" id="VEPZ02001717">
    <property type="protein sequence ID" value="KAE8662043.1"/>
    <property type="molecule type" value="Genomic_DNA"/>
</dbReference>
<evidence type="ECO:0000313" key="2">
    <source>
        <dbReference type="Proteomes" id="UP000436088"/>
    </source>
</evidence>
<keyword evidence="2" id="KW-1185">Reference proteome</keyword>
<dbReference type="AlphaFoldDB" id="A0A6A2WNK4"/>
<name>A0A6A2WNK4_HIBSY</name>
<reference evidence="1" key="1">
    <citation type="submission" date="2019-09" db="EMBL/GenBank/DDBJ databases">
        <title>Draft genome information of white flower Hibiscus syriacus.</title>
        <authorList>
            <person name="Kim Y.-M."/>
        </authorList>
    </citation>
    <scope>NUCLEOTIDE SEQUENCE [LARGE SCALE GENOMIC DNA]</scope>
    <source>
        <strain evidence="1">YM2019G1</strain>
    </source>
</reference>
<dbReference type="Proteomes" id="UP000436088">
    <property type="component" value="Unassembled WGS sequence"/>
</dbReference>
<organism evidence="1 2">
    <name type="scientific">Hibiscus syriacus</name>
    <name type="common">Rose of Sharon</name>
    <dbReference type="NCBI Taxonomy" id="106335"/>
    <lineage>
        <taxon>Eukaryota</taxon>
        <taxon>Viridiplantae</taxon>
        <taxon>Streptophyta</taxon>
        <taxon>Embryophyta</taxon>
        <taxon>Tracheophyta</taxon>
        <taxon>Spermatophyta</taxon>
        <taxon>Magnoliopsida</taxon>
        <taxon>eudicotyledons</taxon>
        <taxon>Gunneridae</taxon>
        <taxon>Pentapetalae</taxon>
        <taxon>rosids</taxon>
        <taxon>malvids</taxon>
        <taxon>Malvales</taxon>
        <taxon>Malvaceae</taxon>
        <taxon>Malvoideae</taxon>
        <taxon>Hibiscus</taxon>
    </lineage>
</organism>
<sequence>MSGLRSGNHGRPRSRSLDFCSIFLRPRTPGFELGPVWVRNLIYRTNLSSPSFNFTLVTTVAFENTNFGDFRFDNTKGTVWCGLVVVGEFKIPTGRARPRATERLNVSVEVSSLRVPNTTTFHLKQQYKFWDFRAEQPC</sequence>
<evidence type="ECO:0000313" key="1">
    <source>
        <dbReference type="EMBL" id="KAE8662043.1"/>
    </source>
</evidence>
<comment type="caution">
    <text evidence="1">The sequence shown here is derived from an EMBL/GenBank/DDBJ whole genome shotgun (WGS) entry which is preliminary data.</text>
</comment>